<gene>
    <name evidence="1" type="ORF">TorRG33x02_049860</name>
</gene>
<dbReference type="AlphaFoldDB" id="A0A2P5FMX6"/>
<dbReference type="InParanoid" id="A0A2P5FMX6"/>
<reference evidence="2" key="1">
    <citation type="submission" date="2016-06" db="EMBL/GenBank/DDBJ databases">
        <title>Parallel loss of symbiosis genes in relatives of nitrogen-fixing non-legume Parasponia.</title>
        <authorList>
            <person name="Van Velzen R."/>
            <person name="Holmer R."/>
            <person name="Bu F."/>
            <person name="Rutten L."/>
            <person name="Van Zeijl A."/>
            <person name="Liu W."/>
            <person name="Santuari L."/>
            <person name="Cao Q."/>
            <person name="Sharma T."/>
            <person name="Shen D."/>
            <person name="Roswanjaya Y."/>
            <person name="Wardhani T."/>
            <person name="Kalhor M.S."/>
            <person name="Jansen J."/>
            <person name="Van den Hoogen J."/>
            <person name="Gungor B."/>
            <person name="Hartog M."/>
            <person name="Hontelez J."/>
            <person name="Verver J."/>
            <person name="Yang W.-C."/>
            <person name="Schijlen E."/>
            <person name="Repin R."/>
            <person name="Schilthuizen M."/>
            <person name="Schranz E."/>
            <person name="Heidstra R."/>
            <person name="Miyata K."/>
            <person name="Fedorova E."/>
            <person name="Kohlen W."/>
            <person name="Bisseling T."/>
            <person name="Smit S."/>
            <person name="Geurts R."/>
        </authorList>
    </citation>
    <scope>NUCLEOTIDE SEQUENCE [LARGE SCALE GENOMIC DNA]</scope>
    <source>
        <strain evidence="2">cv. RG33-2</strain>
    </source>
</reference>
<comment type="caution">
    <text evidence="1">The sequence shown here is derived from an EMBL/GenBank/DDBJ whole genome shotgun (WGS) entry which is preliminary data.</text>
</comment>
<sequence length="75" mass="8326">MALSSYPDKWKILTKLRGSLKYPRISRGHGSLAHEGGPLDRDVGFTGFTSFRLNNDFSGLKRELDSPSNFAVSPQ</sequence>
<evidence type="ECO:0000313" key="2">
    <source>
        <dbReference type="Proteomes" id="UP000237000"/>
    </source>
</evidence>
<protein>
    <submittedName>
        <fullName evidence="1">Uncharacterized protein</fullName>
    </submittedName>
</protein>
<dbReference type="EMBL" id="JXTC01000020">
    <property type="protein sequence ID" value="PON99126.1"/>
    <property type="molecule type" value="Genomic_DNA"/>
</dbReference>
<organism evidence="1 2">
    <name type="scientific">Trema orientale</name>
    <name type="common">Charcoal tree</name>
    <name type="synonym">Celtis orientalis</name>
    <dbReference type="NCBI Taxonomy" id="63057"/>
    <lineage>
        <taxon>Eukaryota</taxon>
        <taxon>Viridiplantae</taxon>
        <taxon>Streptophyta</taxon>
        <taxon>Embryophyta</taxon>
        <taxon>Tracheophyta</taxon>
        <taxon>Spermatophyta</taxon>
        <taxon>Magnoliopsida</taxon>
        <taxon>eudicotyledons</taxon>
        <taxon>Gunneridae</taxon>
        <taxon>Pentapetalae</taxon>
        <taxon>rosids</taxon>
        <taxon>fabids</taxon>
        <taxon>Rosales</taxon>
        <taxon>Cannabaceae</taxon>
        <taxon>Trema</taxon>
    </lineage>
</organism>
<feature type="non-terminal residue" evidence="1">
    <location>
        <position position="75"/>
    </location>
</feature>
<name>A0A2P5FMX6_TREOI</name>
<dbReference type="Proteomes" id="UP000237000">
    <property type="component" value="Unassembled WGS sequence"/>
</dbReference>
<evidence type="ECO:0000313" key="1">
    <source>
        <dbReference type="EMBL" id="PON99126.1"/>
    </source>
</evidence>
<proteinExistence type="predicted"/>
<accession>A0A2P5FMX6</accession>
<keyword evidence="2" id="KW-1185">Reference proteome</keyword>